<dbReference type="InterPro" id="IPR000675">
    <property type="entry name" value="Cutinase/axe"/>
</dbReference>
<comment type="caution">
    <text evidence="5">The sequence shown here is derived from an EMBL/GenBank/DDBJ whole genome shotgun (WGS) entry which is preliminary data.</text>
</comment>
<dbReference type="SMART" id="SM01110">
    <property type="entry name" value="Cutinase"/>
    <property type="match status" value="1"/>
</dbReference>
<dbReference type="SUPFAM" id="SSF53474">
    <property type="entry name" value="alpha/beta-Hydrolases"/>
    <property type="match status" value="1"/>
</dbReference>
<organism evidence="5 6">
    <name type="scientific">Polyplosphaeria fusca</name>
    <dbReference type="NCBI Taxonomy" id="682080"/>
    <lineage>
        <taxon>Eukaryota</taxon>
        <taxon>Fungi</taxon>
        <taxon>Dikarya</taxon>
        <taxon>Ascomycota</taxon>
        <taxon>Pezizomycotina</taxon>
        <taxon>Dothideomycetes</taxon>
        <taxon>Pleosporomycetidae</taxon>
        <taxon>Pleosporales</taxon>
        <taxon>Tetraplosphaeriaceae</taxon>
        <taxon>Polyplosphaeria</taxon>
    </lineage>
</organism>
<sequence length="312" mass="33230">MRSSTILAAVAVNVSSVLAADGCMTNEQCPEIAALEHEECEDYHMFQARGSTAPYPGHLSDLMKLVCDGIDGSCGFENIVYPASNGNAWCSSANQGATGGQKQMQEYAKRCPNSKLIVLGFSQGGSVALDLLGGGGGNKVFGCDQPVNDALDRTKAPGSKKQVVAAASFGPTVRNADQTYTVGGGRDFNGTAVRSERALDGLDQYSDILRTWCNEGDPICAVGSEPMDVANHLNYFERYNDEASQWIIETAEKTAQSMKQGDGNGQNTTEESNGNGKGIIDQSKESIASREALAKILFFFLVAGSIMFCMLR</sequence>
<evidence type="ECO:0000256" key="4">
    <source>
        <dbReference type="SAM" id="SignalP"/>
    </source>
</evidence>
<dbReference type="Proteomes" id="UP000799444">
    <property type="component" value="Unassembled WGS sequence"/>
</dbReference>
<name>A0A9P4QRU3_9PLEO</name>
<evidence type="ECO:0000256" key="3">
    <source>
        <dbReference type="SAM" id="MobiDB-lite"/>
    </source>
</evidence>
<dbReference type="InterPro" id="IPR029058">
    <property type="entry name" value="AB_hydrolase_fold"/>
</dbReference>
<keyword evidence="4" id="KW-0732">Signal</keyword>
<evidence type="ECO:0000256" key="1">
    <source>
        <dbReference type="ARBA" id="ARBA00022801"/>
    </source>
</evidence>
<feature type="signal peptide" evidence="4">
    <location>
        <begin position="1"/>
        <end position="19"/>
    </location>
</feature>
<dbReference type="GO" id="GO:0052689">
    <property type="term" value="F:carboxylic ester hydrolase activity"/>
    <property type="evidence" value="ECO:0007669"/>
    <property type="project" value="UniProtKB-ARBA"/>
</dbReference>
<dbReference type="PANTHER" id="PTHR33630">
    <property type="entry name" value="CUTINASE RV1984C-RELATED-RELATED"/>
    <property type="match status" value="1"/>
</dbReference>
<dbReference type="Gene3D" id="3.40.50.1820">
    <property type="entry name" value="alpha/beta hydrolase"/>
    <property type="match status" value="1"/>
</dbReference>
<reference evidence="5" key="1">
    <citation type="journal article" date="2020" name="Stud. Mycol.">
        <title>101 Dothideomycetes genomes: a test case for predicting lifestyles and emergence of pathogens.</title>
        <authorList>
            <person name="Haridas S."/>
            <person name="Albert R."/>
            <person name="Binder M."/>
            <person name="Bloem J."/>
            <person name="Labutti K."/>
            <person name="Salamov A."/>
            <person name="Andreopoulos B."/>
            <person name="Baker S."/>
            <person name="Barry K."/>
            <person name="Bills G."/>
            <person name="Bluhm B."/>
            <person name="Cannon C."/>
            <person name="Castanera R."/>
            <person name="Culley D."/>
            <person name="Daum C."/>
            <person name="Ezra D."/>
            <person name="Gonzalez J."/>
            <person name="Henrissat B."/>
            <person name="Kuo A."/>
            <person name="Liang C."/>
            <person name="Lipzen A."/>
            <person name="Lutzoni F."/>
            <person name="Magnuson J."/>
            <person name="Mondo S."/>
            <person name="Nolan M."/>
            <person name="Ohm R."/>
            <person name="Pangilinan J."/>
            <person name="Park H.-J."/>
            <person name="Ramirez L."/>
            <person name="Alfaro M."/>
            <person name="Sun H."/>
            <person name="Tritt A."/>
            <person name="Yoshinaga Y."/>
            <person name="Zwiers L.-H."/>
            <person name="Turgeon B."/>
            <person name="Goodwin S."/>
            <person name="Spatafora J."/>
            <person name="Crous P."/>
            <person name="Grigoriev I."/>
        </authorList>
    </citation>
    <scope>NUCLEOTIDE SEQUENCE</scope>
    <source>
        <strain evidence="5">CBS 125425</strain>
    </source>
</reference>
<protein>
    <submittedName>
        <fullName evidence="5">Alpha/beta-hydrolase</fullName>
    </submittedName>
</protein>
<dbReference type="EMBL" id="ML996173">
    <property type="protein sequence ID" value="KAF2732647.1"/>
    <property type="molecule type" value="Genomic_DNA"/>
</dbReference>
<evidence type="ECO:0000313" key="6">
    <source>
        <dbReference type="Proteomes" id="UP000799444"/>
    </source>
</evidence>
<evidence type="ECO:0000313" key="5">
    <source>
        <dbReference type="EMBL" id="KAF2732647.1"/>
    </source>
</evidence>
<feature type="region of interest" description="Disordered" evidence="3">
    <location>
        <begin position="253"/>
        <end position="280"/>
    </location>
</feature>
<feature type="compositionally biased region" description="Polar residues" evidence="3">
    <location>
        <begin position="253"/>
        <end position="274"/>
    </location>
</feature>
<dbReference type="PANTHER" id="PTHR33630:SF13">
    <property type="entry name" value="ACETYLXYLAN ESTERASE"/>
    <property type="match status" value="1"/>
</dbReference>
<proteinExistence type="predicted"/>
<accession>A0A9P4QRU3</accession>
<keyword evidence="1" id="KW-0378">Hydrolase</keyword>
<dbReference type="Pfam" id="PF01083">
    <property type="entry name" value="Cutinase"/>
    <property type="match status" value="1"/>
</dbReference>
<evidence type="ECO:0000256" key="2">
    <source>
        <dbReference type="ARBA" id="ARBA00023157"/>
    </source>
</evidence>
<keyword evidence="2" id="KW-1015">Disulfide bond</keyword>
<gene>
    <name evidence="5" type="ORF">EJ04DRAFT_607337</name>
</gene>
<dbReference type="AlphaFoldDB" id="A0A9P4QRU3"/>
<keyword evidence="6" id="KW-1185">Reference proteome</keyword>
<dbReference type="OrthoDB" id="2586582at2759"/>
<feature type="chain" id="PRO_5040182736" evidence="4">
    <location>
        <begin position="20"/>
        <end position="312"/>
    </location>
</feature>